<evidence type="ECO:0000256" key="11">
    <source>
        <dbReference type="ARBA" id="ARBA00039108"/>
    </source>
</evidence>
<dbReference type="GO" id="GO:0051301">
    <property type="term" value="P:cell division"/>
    <property type="evidence" value="ECO:0007669"/>
    <property type="project" value="UniProtKB-KW"/>
</dbReference>
<dbReference type="InterPro" id="IPR001986">
    <property type="entry name" value="Enolpyruvate_Tfrase_dom"/>
</dbReference>
<comment type="subcellular location">
    <subcellularLocation>
        <location evidence="1">Cytoplasm</location>
    </subcellularLocation>
</comment>
<gene>
    <name evidence="18" type="ORF">F9C07_2203948</name>
</gene>
<dbReference type="GO" id="GO:0071555">
    <property type="term" value="P:cell wall organization"/>
    <property type="evidence" value="ECO:0007669"/>
    <property type="project" value="UniProtKB-KW"/>
</dbReference>
<dbReference type="InterPro" id="IPR036968">
    <property type="entry name" value="Enolpyruvate_Tfrase_sf"/>
</dbReference>
<evidence type="ECO:0000256" key="5">
    <source>
        <dbReference type="ARBA" id="ARBA00022679"/>
    </source>
</evidence>
<dbReference type="EMBL" id="CP044621">
    <property type="protein sequence ID" value="QRD84091.1"/>
    <property type="molecule type" value="Genomic_DNA"/>
</dbReference>
<dbReference type="CDD" id="cd01555">
    <property type="entry name" value="UdpNAET"/>
    <property type="match status" value="1"/>
</dbReference>
<name>A0A7U2MI09_ASPFN</name>
<comment type="similarity">
    <text evidence="10">Belongs to the EPSP synthase family. MurA subfamily.</text>
</comment>
<keyword evidence="6" id="KW-0133">Cell shape</keyword>
<dbReference type="GO" id="GO:0019277">
    <property type="term" value="P:UDP-N-acetylgalactosamine biosynthetic process"/>
    <property type="evidence" value="ECO:0007669"/>
    <property type="project" value="InterPro"/>
</dbReference>
<dbReference type="VEuPathDB" id="FungiDB:AFLA_004746"/>
<evidence type="ECO:0000256" key="10">
    <source>
        <dbReference type="ARBA" id="ARBA00038367"/>
    </source>
</evidence>
<dbReference type="Gene3D" id="3.65.10.10">
    <property type="entry name" value="Enolpyruvate transferase domain"/>
    <property type="match status" value="2"/>
</dbReference>
<evidence type="ECO:0000256" key="9">
    <source>
        <dbReference type="ARBA" id="ARBA00023316"/>
    </source>
</evidence>
<dbReference type="Pfam" id="PF00275">
    <property type="entry name" value="EPSP_synthase"/>
    <property type="match status" value="2"/>
</dbReference>
<dbReference type="InterPro" id="IPR036188">
    <property type="entry name" value="FAD/NAD-bd_sf"/>
</dbReference>
<evidence type="ECO:0000313" key="19">
    <source>
        <dbReference type="Proteomes" id="UP000596276"/>
    </source>
</evidence>
<evidence type="ECO:0000256" key="1">
    <source>
        <dbReference type="ARBA" id="ARBA00004496"/>
    </source>
</evidence>
<dbReference type="InterPro" id="IPR013792">
    <property type="entry name" value="RNA3'P_cycl/enolpyr_Trfase_a/b"/>
</dbReference>
<comment type="catalytic activity">
    <reaction evidence="15">
        <text>phosphoenolpyruvate + UDP-N-acetyl-alpha-D-glucosamine = UDP-N-acetyl-3-O-(1-carboxyvinyl)-alpha-D-glucosamine + phosphate</text>
        <dbReference type="Rhea" id="RHEA:18681"/>
        <dbReference type="ChEBI" id="CHEBI:43474"/>
        <dbReference type="ChEBI" id="CHEBI:57705"/>
        <dbReference type="ChEBI" id="CHEBI:58702"/>
        <dbReference type="ChEBI" id="CHEBI:68483"/>
        <dbReference type="EC" id="2.5.1.7"/>
    </reaction>
</comment>
<dbReference type="EC" id="2.5.1.7" evidence="11"/>
<dbReference type="Gene3D" id="3.50.50.60">
    <property type="entry name" value="FAD/NAD(P)-binding domain"/>
    <property type="match status" value="1"/>
</dbReference>
<dbReference type="InterPro" id="IPR050068">
    <property type="entry name" value="MurA_subfamily"/>
</dbReference>
<proteinExistence type="inferred from homology"/>
<feature type="domain" description="Enolpyruvate transferase" evidence="17">
    <location>
        <begin position="8"/>
        <end position="288"/>
    </location>
</feature>
<dbReference type="GO" id="GO:0008760">
    <property type="term" value="F:UDP-N-acetylglucosamine 1-carboxyvinyltransferase activity"/>
    <property type="evidence" value="ECO:0007669"/>
    <property type="project" value="UniProtKB-EC"/>
</dbReference>
<keyword evidence="9" id="KW-0961">Cell wall biogenesis/degradation</keyword>
<evidence type="ECO:0000256" key="8">
    <source>
        <dbReference type="ARBA" id="ARBA00023306"/>
    </source>
</evidence>
<evidence type="ECO:0000256" key="12">
    <source>
        <dbReference type="ARBA" id="ARBA00039754"/>
    </source>
</evidence>
<evidence type="ECO:0000256" key="6">
    <source>
        <dbReference type="ARBA" id="ARBA00022960"/>
    </source>
</evidence>
<keyword evidence="4" id="KW-0132">Cell division</keyword>
<dbReference type="NCBIfam" id="NF006873">
    <property type="entry name" value="PRK09369.1"/>
    <property type="match status" value="1"/>
</dbReference>
<dbReference type="Proteomes" id="UP000596276">
    <property type="component" value="Chromosome 5"/>
</dbReference>
<dbReference type="GO" id="GO:0005737">
    <property type="term" value="C:cytoplasm"/>
    <property type="evidence" value="ECO:0007669"/>
    <property type="project" value="UniProtKB-SubCell"/>
</dbReference>
<feature type="transmembrane region" description="Helical" evidence="16">
    <location>
        <begin position="715"/>
        <end position="734"/>
    </location>
</feature>
<keyword evidence="16" id="KW-0812">Transmembrane</keyword>
<evidence type="ECO:0000259" key="17">
    <source>
        <dbReference type="Pfam" id="PF00275"/>
    </source>
</evidence>
<dbReference type="AlphaFoldDB" id="A0A7U2MI09"/>
<evidence type="ECO:0000256" key="3">
    <source>
        <dbReference type="ARBA" id="ARBA00022490"/>
    </source>
</evidence>
<dbReference type="InterPro" id="IPR005750">
    <property type="entry name" value="UDP_GlcNAc_COvinyl_MurA"/>
</dbReference>
<feature type="domain" description="Enolpyruvate transferase" evidence="17">
    <location>
        <begin position="293"/>
        <end position="390"/>
    </location>
</feature>
<keyword evidence="3" id="KW-0963">Cytoplasm</keyword>
<evidence type="ECO:0000256" key="15">
    <source>
        <dbReference type="ARBA" id="ARBA00047527"/>
    </source>
</evidence>
<dbReference type="PANTHER" id="PTHR43783">
    <property type="entry name" value="UDP-N-ACETYLGLUCOSAMINE 1-CARBOXYVINYLTRANSFERASE"/>
    <property type="match status" value="1"/>
</dbReference>
<dbReference type="SUPFAM" id="SSF51905">
    <property type="entry name" value="FAD/NAD(P)-binding domain"/>
    <property type="match status" value="1"/>
</dbReference>
<dbReference type="GO" id="GO:0008360">
    <property type="term" value="P:regulation of cell shape"/>
    <property type="evidence" value="ECO:0007669"/>
    <property type="project" value="UniProtKB-KW"/>
</dbReference>
<protein>
    <recommendedName>
        <fullName evidence="12">UDP-N-acetylglucosamine 1-carboxyvinyltransferase</fullName>
        <ecNumber evidence="11">2.5.1.7</ecNumber>
    </recommendedName>
    <alternativeName>
        <fullName evidence="13">Enoylpyruvate transferase</fullName>
    </alternativeName>
    <alternativeName>
        <fullName evidence="14">UDP-N-acetylglucosamine enolpyruvyl transferase</fullName>
    </alternativeName>
</protein>
<evidence type="ECO:0000256" key="14">
    <source>
        <dbReference type="ARBA" id="ARBA00042842"/>
    </source>
</evidence>
<evidence type="ECO:0000256" key="16">
    <source>
        <dbReference type="SAM" id="Phobius"/>
    </source>
</evidence>
<dbReference type="PANTHER" id="PTHR43783:SF1">
    <property type="entry name" value="UDP-N-ACETYLGLUCOSAMINE 1-CARBOXYVINYLTRANSFERASE"/>
    <property type="match status" value="1"/>
</dbReference>
<reference evidence="19" key="1">
    <citation type="journal article" date="2021" name="G3 (Bethesda)">
        <title>Chromosome assembled and annotated genome sequence of Aspergillus flavus NRRL 3357.</title>
        <authorList>
            <person name="Skerker J.M."/>
            <person name="Pianalto K.M."/>
            <person name="Mondo S.J."/>
            <person name="Yang K."/>
            <person name="Arkin A.P."/>
            <person name="Keller N.P."/>
            <person name="Grigoriev I.V."/>
            <person name="Louise Glass N.L."/>
        </authorList>
    </citation>
    <scope>NUCLEOTIDE SEQUENCE [LARGE SCALE GENOMIC DNA]</scope>
    <source>
        <strain evidence="19">ATCC 200026 / FGSC A1120 / IAM 13836 / NRRL 3357 / JCM 12722 / SRRC 167</strain>
    </source>
</reference>
<evidence type="ECO:0000256" key="13">
    <source>
        <dbReference type="ARBA" id="ARBA00042443"/>
    </source>
</evidence>
<dbReference type="SUPFAM" id="SSF55205">
    <property type="entry name" value="EPT/RTPC-like"/>
    <property type="match status" value="1"/>
</dbReference>
<sequence>MPSAIAIDGGRDVTGNVQVSGSKNAGLPLMAATLLAPGPSTLHGLPPVSDIKNMGSILQYLGADVSQVSDNFTIDTTDVTSRFVPAQLTDSLRASILFLGPLLARFGHACLSFPGGCSIGNRPVEEHINGLRKLGACITVTDTYIEAHASQLQGATIDMQTPSVTGTMNLIMAACLARGVTHIHNAAREPEVGDLINFLVLMGVDIHGAGTDQLVIHGRHSTPLSPCQYEVMEDRIEVGTFLILGAICGNPLTVYPCHPEQHVMLIKNLKAVGARVDISDDSVTVWKAKQPLAFMVLLCLAQGTSHVTESVFERRFSQCFGLRAMGAGIRVCERTAIISGVEKLSGALVSGSDLRATASLILAAVVGRGRSVVGGIKYLDRGYYHLERKLAKIGVAVERDSATSLAFLFIGDSVIESIGPIIKAKKESESGPRRLCALPRGNVYTYNAIVAQCPPVPGLRPHDMHSISNDRFSFLLLCQPTFISYIAYCKLPKDKQCVWPNRVRFTDDDMEALARKLADYPICESVVFGELWRTRTKAQLISLEEGALDHWFFGRTVMAGDAIHKGTTNSALGGCTAMEDGVAITNQLHQLLNRHRNKKPSTVEISAAMQEYQDSRLDRVKTIVKAGGDLTRLQAFDGWYFYIMQRWLTPWIGLDTLAINIAKLAGAGTKLSFVDFPEQKGLLGWQDTIAVEARKNEQRKLPKRWWYWTGDLQQIWPLLVGFFLCFSSTLLWFLPRDPHHVWSGIEAAH</sequence>
<keyword evidence="8" id="KW-0131">Cell cycle</keyword>
<keyword evidence="16" id="KW-1133">Transmembrane helix</keyword>
<keyword evidence="5 18" id="KW-0808">Transferase</keyword>
<keyword evidence="7" id="KW-0573">Peptidoglycan synthesis</keyword>
<evidence type="ECO:0000256" key="2">
    <source>
        <dbReference type="ARBA" id="ARBA00004752"/>
    </source>
</evidence>
<dbReference type="VEuPathDB" id="FungiDB:F9C07_2203948"/>
<evidence type="ECO:0000256" key="7">
    <source>
        <dbReference type="ARBA" id="ARBA00022984"/>
    </source>
</evidence>
<keyword evidence="19" id="KW-1185">Reference proteome</keyword>
<comment type="pathway">
    <text evidence="2">Cell wall biogenesis; peptidoglycan biosynthesis.</text>
</comment>
<organism evidence="18 19">
    <name type="scientific">Aspergillus flavus (strain ATCC 200026 / FGSC A1120 / IAM 13836 / NRRL 3357 / JCM 12722 / SRRC 167)</name>
    <dbReference type="NCBI Taxonomy" id="332952"/>
    <lineage>
        <taxon>Eukaryota</taxon>
        <taxon>Fungi</taxon>
        <taxon>Dikarya</taxon>
        <taxon>Ascomycota</taxon>
        <taxon>Pezizomycotina</taxon>
        <taxon>Eurotiomycetes</taxon>
        <taxon>Eurotiomycetidae</taxon>
        <taxon>Eurotiales</taxon>
        <taxon>Aspergillaceae</taxon>
        <taxon>Aspergillus</taxon>
        <taxon>Aspergillus subgen. Circumdati</taxon>
    </lineage>
</organism>
<accession>A0A7U2MI09</accession>
<evidence type="ECO:0000256" key="4">
    <source>
        <dbReference type="ARBA" id="ARBA00022618"/>
    </source>
</evidence>
<dbReference type="VEuPathDB" id="FungiDB:AFLA_004745"/>
<keyword evidence="16" id="KW-0472">Membrane</keyword>
<evidence type="ECO:0000313" key="18">
    <source>
        <dbReference type="EMBL" id="QRD84091.1"/>
    </source>
</evidence>